<reference evidence="1 2" key="1">
    <citation type="submission" date="2016-03" db="EMBL/GenBank/DDBJ databases">
        <title>Cyphomyrmex costatus WGS genome.</title>
        <authorList>
            <person name="Nygaard S."/>
            <person name="Hu H."/>
            <person name="Boomsma J."/>
            <person name="Zhang G."/>
        </authorList>
    </citation>
    <scope>NUCLEOTIDE SEQUENCE [LARGE SCALE GENOMIC DNA]</scope>
    <source>
        <strain evidence="1">MS0001</strain>
        <tissue evidence="1">Whole body</tissue>
    </source>
</reference>
<accession>A0A151I7F9</accession>
<evidence type="ECO:0000313" key="1">
    <source>
        <dbReference type="EMBL" id="KYM94038.1"/>
    </source>
</evidence>
<feature type="non-terminal residue" evidence="1">
    <location>
        <position position="1"/>
    </location>
</feature>
<gene>
    <name evidence="1" type="ORF">ALC62_15349</name>
</gene>
<protein>
    <recommendedName>
        <fullName evidence="3">Nuclease HARBI1</fullName>
    </recommendedName>
</protein>
<evidence type="ECO:0000313" key="2">
    <source>
        <dbReference type="Proteomes" id="UP000078542"/>
    </source>
</evidence>
<organism evidence="1 2">
    <name type="scientific">Cyphomyrmex costatus</name>
    <dbReference type="NCBI Taxonomy" id="456900"/>
    <lineage>
        <taxon>Eukaryota</taxon>
        <taxon>Metazoa</taxon>
        <taxon>Ecdysozoa</taxon>
        <taxon>Arthropoda</taxon>
        <taxon>Hexapoda</taxon>
        <taxon>Insecta</taxon>
        <taxon>Pterygota</taxon>
        <taxon>Neoptera</taxon>
        <taxon>Endopterygota</taxon>
        <taxon>Hymenoptera</taxon>
        <taxon>Apocrita</taxon>
        <taxon>Aculeata</taxon>
        <taxon>Formicoidea</taxon>
        <taxon>Formicidae</taxon>
        <taxon>Myrmicinae</taxon>
        <taxon>Cyphomyrmex</taxon>
    </lineage>
</organism>
<keyword evidence="2" id="KW-1185">Reference proteome</keyword>
<proteinExistence type="predicted"/>
<evidence type="ECO:0008006" key="3">
    <source>
        <dbReference type="Google" id="ProtNLM"/>
    </source>
</evidence>
<dbReference type="AlphaFoldDB" id="A0A151I7F9"/>
<dbReference type="EMBL" id="KQ978420">
    <property type="protein sequence ID" value="KYM94038.1"/>
    <property type="molecule type" value="Genomic_DNA"/>
</dbReference>
<sequence>IGLYRINRDMTRGLINALEPHLPLRRSPLAIPNELKVLCALNFYAQGSYQKAVGVDCRLSIAQSTVSTFLQEVTCAINDHLLILSTNDLVGYRISHGINRSNLRMKYGLEIENRGDVILMSLREKLEVLYIPHDNAWKATTMSMLESYSVFHWENWCSTSAVLGLYENCISAVIVQIQRNTFDTGCIDTVHFEQQFLKGRQE</sequence>
<dbReference type="Proteomes" id="UP000078542">
    <property type="component" value="Unassembled WGS sequence"/>
</dbReference>
<name>A0A151I7F9_9HYME</name>